<accession>A0A165SPD1</accession>
<dbReference type="Gene3D" id="3.80.10.10">
    <property type="entry name" value="Ribonuclease Inhibitor"/>
    <property type="match status" value="1"/>
</dbReference>
<evidence type="ECO:0008006" key="3">
    <source>
        <dbReference type="Google" id="ProtNLM"/>
    </source>
</evidence>
<proteinExistence type="predicted"/>
<reference evidence="1 2" key="1">
    <citation type="journal article" date="2016" name="Mol. Biol. Evol.">
        <title>Comparative Genomics of Early-Diverging Mushroom-Forming Fungi Provides Insights into the Origins of Lignocellulose Decay Capabilities.</title>
        <authorList>
            <person name="Nagy L.G."/>
            <person name="Riley R."/>
            <person name="Tritt A."/>
            <person name="Adam C."/>
            <person name="Daum C."/>
            <person name="Floudas D."/>
            <person name="Sun H."/>
            <person name="Yadav J.S."/>
            <person name="Pangilinan J."/>
            <person name="Larsson K.H."/>
            <person name="Matsuura K."/>
            <person name="Barry K."/>
            <person name="Labutti K."/>
            <person name="Kuo R."/>
            <person name="Ohm R.A."/>
            <person name="Bhattacharya S.S."/>
            <person name="Shirouzu T."/>
            <person name="Yoshinaga Y."/>
            <person name="Martin F.M."/>
            <person name="Grigoriev I.V."/>
            <person name="Hibbett D.S."/>
        </authorList>
    </citation>
    <scope>NUCLEOTIDE SEQUENCE [LARGE SCALE GENOMIC DNA]</scope>
    <source>
        <strain evidence="1 2">HHB14362 ss-1</strain>
    </source>
</reference>
<dbReference type="AlphaFoldDB" id="A0A165SPD1"/>
<dbReference type="EMBL" id="KV425571">
    <property type="protein sequence ID" value="KZT25461.1"/>
    <property type="molecule type" value="Genomic_DNA"/>
</dbReference>
<organism evidence="1 2">
    <name type="scientific">Neolentinus lepideus HHB14362 ss-1</name>
    <dbReference type="NCBI Taxonomy" id="1314782"/>
    <lineage>
        <taxon>Eukaryota</taxon>
        <taxon>Fungi</taxon>
        <taxon>Dikarya</taxon>
        <taxon>Basidiomycota</taxon>
        <taxon>Agaricomycotina</taxon>
        <taxon>Agaricomycetes</taxon>
        <taxon>Gloeophyllales</taxon>
        <taxon>Gloeophyllaceae</taxon>
        <taxon>Neolentinus</taxon>
    </lineage>
</organism>
<dbReference type="OrthoDB" id="3036354at2759"/>
<evidence type="ECO:0000313" key="1">
    <source>
        <dbReference type="EMBL" id="KZT25461.1"/>
    </source>
</evidence>
<gene>
    <name evidence="1" type="ORF">NEOLEDRAFT_1178261</name>
</gene>
<dbReference type="STRING" id="1314782.A0A165SPD1"/>
<name>A0A165SPD1_9AGAM</name>
<dbReference type="InterPro" id="IPR032675">
    <property type="entry name" value="LRR_dom_sf"/>
</dbReference>
<protein>
    <recommendedName>
        <fullName evidence="3">F-box domain-containing protein</fullName>
    </recommendedName>
</protein>
<sequence>MLLTGLPLEMLDKVASCIDDREGVLSFGLSSKRLYSIVSKSHLQYCDIRVPLSMPALWARLSRPDDMRASLIRSLTILHDEPVDSESFFRNFKLERRVLEEYAEEGSRSNVKGDPVVFNGVDEGGIIPAVRRMINLRQFRWLRQQSVVVFGGDNLWTAINSLPMLKDLHVVDLNDDNDKRVFATSDSFQSLRGFSSLTLTTAAFYNVGTEPSDTAPLVPMLTEHCPDLQSLDLNLGKYYGVTDPRAGRLLQDAKWRSLRVLHMKGMSCNAADLSKFLCCHPTIEDLQLPEAMPGPTWDSVVLVDDALPNLHVLKCHSPTAAALLKNPKALRCLRILSGIDLDDTVEMEDYFTLDEDWYALHGAEWEDDTTASPWKARLLEGINAHPTITSIGSFRFDMPSRLVELAGVTPSLTKLSMEGYYGPSFVSDDEWADALSHFVRLEHLGWAQALDAISSGSEVVARKVIRLLLSACPNLRTIDARGRETVIIELGTGTNSKKVEEMTSLGKIECNGNVHTAYVG</sequence>
<keyword evidence="2" id="KW-1185">Reference proteome</keyword>
<dbReference type="Proteomes" id="UP000076761">
    <property type="component" value="Unassembled WGS sequence"/>
</dbReference>
<dbReference type="InParanoid" id="A0A165SPD1"/>
<dbReference type="SUPFAM" id="SSF52047">
    <property type="entry name" value="RNI-like"/>
    <property type="match status" value="1"/>
</dbReference>
<evidence type="ECO:0000313" key="2">
    <source>
        <dbReference type="Proteomes" id="UP000076761"/>
    </source>
</evidence>